<evidence type="ECO:0000313" key="1">
    <source>
        <dbReference type="EMBL" id="ODQ79846.1"/>
    </source>
</evidence>
<sequence>MHSWKRGLRHPPLKFHTIRLKSDAKREIPVINRPKSPFRYNSTKPLYEPNFRPALYRDVTEKLIPKKPKLPSPWEVTYSVKPDRKTPKSYVQDELPTPGPPVFSAPQPPSNTDRERMLQFILQSPLRVLNTPVPSAVPAAEEPAIWNEEEKIVLPTDGISTERVYMTPEVIEFIPWLDGQWLKHLLSQHGGPKTRIKLSPRCWFITEADQHVLKNVLWAISERQAYIKTHSLYINLKSQEELDRLTGDKIQLHTLYPLSRILEGVPQSHYAFTVRETSRKKSYLGYKLTLQVCSYDGSDTRKFEKQIRLMLAKHELELVLRHGKKKIYI</sequence>
<dbReference type="EMBL" id="KV454431">
    <property type="protein sequence ID" value="ODQ79846.1"/>
    <property type="molecule type" value="Genomic_DNA"/>
</dbReference>
<evidence type="ECO:0000313" key="2">
    <source>
        <dbReference type="Proteomes" id="UP000094336"/>
    </source>
</evidence>
<keyword evidence="2" id="KW-1185">Reference proteome</keyword>
<dbReference type="GeneID" id="30146708"/>
<gene>
    <name evidence="1" type="ORF">BABINDRAFT_161526</name>
</gene>
<protein>
    <submittedName>
        <fullName evidence="1">Uncharacterized protein</fullName>
    </submittedName>
</protein>
<reference evidence="2" key="1">
    <citation type="submission" date="2016-05" db="EMBL/GenBank/DDBJ databases">
        <title>Comparative genomics of biotechnologically important yeasts.</title>
        <authorList>
            <consortium name="DOE Joint Genome Institute"/>
            <person name="Riley R."/>
            <person name="Haridas S."/>
            <person name="Wolfe K.H."/>
            <person name="Lopes M.R."/>
            <person name="Hittinger C.T."/>
            <person name="Goker M."/>
            <person name="Salamov A."/>
            <person name="Wisecaver J."/>
            <person name="Long T.M."/>
            <person name="Aerts A.L."/>
            <person name="Barry K."/>
            <person name="Choi C."/>
            <person name="Clum A."/>
            <person name="Coughlan A.Y."/>
            <person name="Deshpande S."/>
            <person name="Douglass A.P."/>
            <person name="Hanson S.J."/>
            <person name="Klenk H.-P."/>
            <person name="Labutti K."/>
            <person name="Lapidus A."/>
            <person name="Lindquist E."/>
            <person name="Lipzen A."/>
            <person name="Meier-Kolthoff J.P."/>
            <person name="Ohm R.A."/>
            <person name="Otillar R.P."/>
            <person name="Pangilinan J."/>
            <person name="Peng Y."/>
            <person name="Rokas A."/>
            <person name="Rosa C.A."/>
            <person name="Scheuner C."/>
            <person name="Sibirny A.A."/>
            <person name="Slot J.C."/>
            <person name="Stielow J.B."/>
            <person name="Sun H."/>
            <person name="Kurtzman C.P."/>
            <person name="Blackwell M."/>
            <person name="Grigoriev I.V."/>
            <person name="Jeffries T.W."/>
        </authorList>
    </citation>
    <scope>NUCLEOTIDE SEQUENCE [LARGE SCALE GENOMIC DNA]</scope>
    <source>
        <strain evidence="2">NRRL Y-12698</strain>
    </source>
</reference>
<dbReference type="AlphaFoldDB" id="A0A1E3QQ60"/>
<accession>A0A1E3QQ60</accession>
<dbReference type="Proteomes" id="UP000094336">
    <property type="component" value="Unassembled WGS sequence"/>
</dbReference>
<organism evidence="1 2">
    <name type="scientific">Babjeviella inositovora NRRL Y-12698</name>
    <dbReference type="NCBI Taxonomy" id="984486"/>
    <lineage>
        <taxon>Eukaryota</taxon>
        <taxon>Fungi</taxon>
        <taxon>Dikarya</taxon>
        <taxon>Ascomycota</taxon>
        <taxon>Saccharomycotina</taxon>
        <taxon>Pichiomycetes</taxon>
        <taxon>Serinales incertae sedis</taxon>
        <taxon>Babjeviella</taxon>
    </lineage>
</organism>
<dbReference type="RefSeq" id="XP_018985174.1">
    <property type="nucleotide sequence ID" value="XM_019128855.1"/>
</dbReference>
<proteinExistence type="predicted"/>
<name>A0A1E3QQ60_9ASCO</name>